<comment type="caution">
    <text evidence="1">The sequence shown here is derived from an EMBL/GenBank/DDBJ whole genome shotgun (WGS) entry which is preliminary data.</text>
</comment>
<evidence type="ECO:0000313" key="2">
    <source>
        <dbReference type="Proteomes" id="UP000052955"/>
    </source>
</evidence>
<evidence type="ECO:0000313" key="1">
    <source>
        <dbReference type="EMBL" id="KRO37632.1"/>
    </source>
</evidence>
<sequence>MAIALDVAAFRTDSRSPDRESSIVWLIGPSIATHTAPTGWPSNGLGPATPVVPIAHVVPKDLM</sequence>
<dbReference type="EMBL" id="LIAN01000081">
    <property type="protein sequence ID" value="KRO37632.1"/>
    <property type="molecule type" value="Genomic_DNA"/>
</dbReference>
<dbReference type="Proteomes" id="UP000052955">
    <property type="component" value="Unassembled WGS sequence"/>
</dbReference>
<dbReference type="AlphaFoldDB" id="A0A0R2PL48"/>
<accession>A0A0R2PL48</accession>
<organism evidence="1 2">
    <name type="scientific">Actinobacteria bacterium BACL15 MAG-120823-bin78</name>
    <dbReference type="NCBI Taxonomy" id="1655563"/>
    <lineage>
        <taxon>Bacteria</taxon>
        <taxon>Bacillati</taxon>
        <taxon>Actinomycetota</taxon>
        <taxon>Actinomycetes</taxon>
        <taxon>Actinomycetes incertae sedis</taxon>
        <taxon>ac1 cluster</taxon>
    </lineage>
</organism>
<reference evidence="1 2" key="1">
    <citation type="submission" date="2015-10" db="EMBL/GenBank/DDBJ databases">
        <title>Metagenome-Assembled Genomes uncover a global brackish microbiome.</title>
        <authorList>
            <person name="Hugerth L.W."/>
            <person name="Larsson J."/>
            <person name="Alneberg J."/>
            <person name="Lindh M.V."/>
            <person name="Legrand C."/>
            <person name="Pinhassi J."/>
            <person name="Andersson A.F."/>
        </authorList>
    </citation>
    <scope>NUCLEOTIDE SEQUENCE [LARGE SCALE GENOMIC DNA]</scope>
    <source>
        <strain evidence="1">BACL15 MAG-120823-bin78</strain>
    </source>
</reference>
<proteinExistence type="predicted"/>
<protein>
    <submittedName>
        <fullName evidence="1">Uncharacterized protein</fullName>
    </submittedName>
</protein>
<feature type="non-terminal residue" evidence="1">
    <location>
        <position position="63"/>
    </location>
</feature>
<gene>
    <name evidence="1" type="ORF">ABR55_03495</name>
</gene>
<name>A0A0R2PL48_9ACTN</name>